<dbReference type="InterPro" id="IPR036427">
    <property type="entry name" value="Bromodomain-like_sf"/>
</dbReference>
<organism evidence="6 7">
    <name type="scientific">Aquarana catesbeiana</name>
    <name type="common">American bullfrog</name>
    <name type="synonym">Rana catesbeiana</name>
    <dbReference type="NCBI Taxonomy" id="8400"/>
    <lineage>
        <taxon>Eukaryota</taxon>
        <taxon>Metazoa</taxon>
        <taxon>Chordata</taxon>
        <taxon>Craniata</taxon>
        <taxon>Vertebrata</taxon>
        <taxon>Euteleostomi</taxon>
        <taxon>Amphibia</taxon>
        <taxon>Batrachia</taxon>
        <taxon>Anura</taxon>
        <taxon>Neobatrachia</taxon>
        <taxon>Ranoidea</taxon>
        <taxon>Ranidae</taxon>
        <taxon>Aquarana</taxon>
    </lineage>
</organism>
<evidence type="ECO:0000313" key="6">
    <source>
        <dbReference type="EMBL" id="PIO37331.1"/>
    </source>
</evidence>
<keyword evidence="7" id="KW-1185">Reference proteome</keyword>
<evidence type="ECO:0000256" key="3">
    <source>
        <dbReference type="SAM" id="MobiDB-lite"/>
    </source>
</evidence>
<accession>A0A2G9SD22</accession>
<dbReference type="FunFam" id="2.30.30.140:FF:000011">
    <property type="entry name" value="Zinc finger MYND domain-containing protein 11"/>
    <property type="match status" value="1"/>
</dbReference>
<keyword evidence="1 2" id="KW-0103">Bromodomain</keyword>
<dbReference type="GO" id="GO:0005634">
    <property type="term" value="C:nucleus"/>
    <property type="evidence" value="ECO:0007669"/>
    <property type="project" value="TreeGrafter"/>
</dbReference>
<dbReference type="SMART" id="SM00293">
    <property type="entry name" value="PWWP"/>
    <property type="match status" value="1"/>
</dbReference>
<feature type="domain" description="PWWP" evidence="5">
    <location>
        <begin position="201"/>
        <end position="252"/>
    </location>
</feature>
<dbReference type="PANTHER" id="PTHR46379">
    <property type="entry name" value="ZINC FINGER MYND DOMAIN-CONTAINING"/>
    <property type="match status" value="1"/>
</dbReference>
<name>A0A2G9SD22_AQUCT</name>
<reference evidence="7" key="1">
    <citation type="journal article" date="2017" name="Nat. Commun.">
        <title>The North American bullfrog draft genome provides insight into hormonal regulation of long noncoding RNA.</title>
        <authorList>
            <person name="Hammond S.A."/>
            <person name="Warren R.L."/>
            <person name="Vandervalk B.P."/>
            <person name="Kucuk E."/>
            <person name="Khan H."/>
            <person name="Gibb E.A."/>
            <person name="Pandoh P."/>
            <person name="Kirk H."/>
            <person name="Zhao Y."/>
            <person name="Jones M."/>
            <person name="Mungall A.J."/>
            <person name="Coope R."/>
            <person name="Pleasance S."/>
            <person name="Moore R.A."/>
            <person name="Holt R.A."/>
            <person name="Round J.M."/>
            <person name="Ohora S."/>
            <person name="Walle B.V."/>
            <person name="Veldhoen N."/>
            <person name="Helbing C.C."/>
            <person name="Birol I."/>
        </authorList>
    </citation>
    <scope>NUCLEOTIDE SEQUENCE [LARGE SCALE GENOMIC DNA]</scope>
</reference>
<dbReference type="GO" id="GO:0009966">
    <property type="term" value="P:regulation of signal transduction"/>
    <property type="evidence" value="ECO:0007669"/>
    <property type="project" value="TreeGrafter"/>
</dbReference>
<gene>
    <name evidence="6" type="ORF">AB205_0171000</name>
</gene>
<dbReference type="EMBL" id="KV925721">
    <property type="protein sequence ID" value="PIO37331.1"/>
    <property type="molecule type" value="Genomic_DNA"/>
</dbReference>
<dbReference type="SMART" id="SM00297">
    <property type="entry name" value="BROMO"/>
    <property type="match status" value="1"/>
</dbReference>
<evidence type="ECO:0000256" key="1">
    <source>
        <dbReference type="ARBA" id="ARBA00023117"/>
    </source>
</evidence>
<dbReference type="Gene3D" id="1.20.920.10">
    <property type="entry name" value="Bromodomain-like"/>
    <property type="match status" value="1"/>
</dbReference>
<feature type="region of interest" description="Disordered" evidence="3">
    <location>
        <begin position="288"/>
        <end position="307"/>
    </location>
</feature>
<dbReference type="GO" id="GO:0003714">
    <property type="term" value="F:transcription corepressor activity"/>
    <property type="evidence" value="ECO:0007669"/>
    <property type="project" value="InterPro"/>
</dbReference>
<dbReference type="SUPFAM" id="SSF47370">
    <property type="entry name" value="Bromodomain"/>
    <property type="match status" value="1"/>
</dbReference>
<dbReference type="PROSITE" id="PS50812">
    <property type="entry name" value="PWWP"/>
    <property type="match status" value="1"/>
</dbReference>
<evidence type="ECO:0008006" key="8">
    <source>
        <dbReference type="Google" id="ProtNLM"/>
    </source>
</evidence>
<dbReference type="CDD" id="cd20159">
    <property type="entry name" value="PWWP_BS69"/>
    <property type="match status" value="1"/>
</dbReference>
<dbReference type="Pfam" id="PF00855">
    <property type="entry name" value="PWWP"/>
    <property type="match status" value="1"/>
</dbReference>
<dbReference type="PANTHER" id="PTHR46379:SF1">
    <property type="entry name" value="ZINC FINGER MYND DOMAIN-CONTAINING PROTEIN 11"/>
    <property type="match status" value="1"/>
</dbReference>
<dbReference type="InterPro" id="IPR047268">
    <property type="entry name" value="PWWP_BS69"/>
</dbReference>
<dbReference type="AlphaFoldDB" id="A0A2G9SD22"/>
<dbReference type="InterPro" id="IPR047269">
    <property type="entry name" value="ZMY11"/>
</dbReference>
<dbReference type="Gene3D" id="2.30.30.140">
    <property type="match status" value="1"/>
</dbReference>
<dbReference type="InterPro" id="IPR001487">
    <property type="entry name" value="Bromodomain"/>
</dbReference>
<dbReference type="Proteomes" id="UP000228934">
    <property type="component" value="Unassembled WGS sequence"/>
</dbReference>
<feature type="domain" description="Bromo" evidence="4">
    <location>
        <begin position="74"/>
        <end position="126"/>
    </location>
</feature>
<proteinExistence type="predicted"/>
<dbReference type="Pfam" id="PF00439">
    <property type="entry name" value="Bromodomain"/>
    <property type="match status" value="1"/>
</dbReference>
<dbReference type="OrthoDB" id="6272564at2759"/>
<protein>
    <recommendedName>
        <fullName evidence="8">PWWP domain-containing protein</fullName>
    </recommendedName>
</protein>
<evidence type="ECO:0000256" key="2">
    <source>
        <dbReference type="PROSITE-ProRule" id="PRU00035"/>
    </source>
</evidence>
<evidence type="ECO:0000259" key="5">
    <source>
        <dbReference type="PROSITE" id="PS50812"/>
    </source>
</evidence>
<sequence>MICDQCFRVYHPKCLPDDMKLRDSSNHWQCPVCKSMKKKNLNKQEMGKYLRFIVSRMKERAIELNKKGKDTKHPMYRRLVHTAIDVSTINEKVNEGKYRSYEEFKADAQLLLHNTIIFYGGTPTVSRSNGGGNEITVMGRFKTDYYLLINQNKNDSEQTDVAKVLYTDTCHELDELQLCKNCFYLSNARPDNWFCYPCIPNHELVWAKMKGFGFWPAKVMQKEDNQVDVRFFGHHHQRAWIPSENIQEITINVHQLHVKRSMGWKKACDELELHQRFLREGRFWKSKGEDKGEEEAESSISSTSNEQASDQQLKFAVKILHFSTNKNASFVLHPSAFQIKL</sequence>
<dbReference type="Gene3D" id="3.30.40.10">
    <property type="entry name" value="Zinc/RING finger domain, C3HC4 (zinc finger)"/>
    <property type="match status" value="1"/>
</dbReference>
<evidence type="ECO:0000259" key="4">
    <source>
        <dbReference type="PROSITE" id="PS50014"/>
    </source>
</evidence>
<evidence type="ECO:0000313" key="7">
    <source>
        <dbReference type="Proteomes" id="UP000228934"/>
    </source>
</evidence>
<dbReference type="PROSITE" id="PS50014">
    <property type="entry name" value="BROMODOMAIN_2"/>
    <property type="match status" value="1"/>
</dbReference>
<dbReference type="InterPro" id="IPR000313">
    <property type="entry name" value="PWWP_dom"/>
</dbReference>
<dbReference type="InterPro" id="IPR013083">
    <property type="entry name" value="Znf_RING/FYVE/PHD"/>
</dbReference>
<dbReference type="GO" id="GO:0034243">
    <property type="term" value="P:regulation of transcription elongation by RNA polymerase II"/>
    <property type="evidence" value="ECO:0007669"/>
    <property type="project" value="InterPro"/>
</dbReference>
<dbReference type="SUPFAM" id="SSF63748">
    <property type="entry name" value="Tudor/PWWP/MBT"/>
    <property type="match status" value="1"/>
</dbReference>